<dbReference type="InterPro" id="IPR009060">
    <property type="entry name" value="UBA-like_sf"/>
</dbReference>
<keyword evidence="1" id="KW-0328">Glycosyltransferase</keyword>
<dbReference type="SUPFAM" id="SSF46934">
    <property type="entry name" value="UBA-like"/>
    <property type="match status" value="1"/>
</dbReference>
<feature type="domain" description="UBA" evidence="6">
    <location>
        <begin position="328"/>
        <end position="370"/>
    </location>
</feature>
<feature type="region of interest" description="Disordered" evidence="5">
    <location>
        <begin position="795"/>
        <end position="815"/>
    </location>
</feature>
<evidence type="ECO:0000256" key="2">
    <source>
        <dbReference type="ARBA" id="ARBA00022679"/>
    </source>
</evidence>
<protein>
    <recommendedName>
        <fullName evidence="6">UBA domain-containing protein</fullName>
    </recommendedName>
</protein>
<accession>A0AAD1Y3V1</accession>
<dbReference type="PROSITE" id="PS50030">
    <property type="entry name" value="UBA"/>
    <property type="match status" value="1"/>
</dbReference>
<dbReference type="GO" id="GO:0003950">
    <property type="term" value="F:NAD+ poly-ADP-ribosyltransferase activity"/>
    <property type="evidence" value="ECO:0007669"/>
    <property type="project" value="InterPro"/>
</dbReference>
<reference evidence="7" key="1">
    <citation type="submission" date="2023-07" db="EMBL/GenBank/DDBJ databases">
        <authorList>
            <consortium name="AG Swart"/>
            <person name="Singh M."/>
            <person name="Singh A."/>
            <person name="Seah K."/>
            <person name="Emmerich C."/>
        </authorList>
    </citation>
    <scope>NUCLEOTIDE SEQUENCE</scope>
    <source>
        <strain evidence="7">DP1</strain>
    </source>
</reference>
<keyword evidence="4" id="KW-0520">NAD</keyword>
<dbReference type="SUPFAM" id="SSF56399">
    <property type="entry name" value="ADP-ribosylation"/>
    <property type="match status" value="1"/>
</dbReference>
<evidence type="ECO:0000256" key="5">
    <source>
        <dbReference type="SAM" id="MobiDB-lite"/>
    </source>
</evidence>
<name>A0AAD1Y3V1_EUPCR</name>
<sequence>MDPICANSVDELITEWYSSNFDELGTLGFEFGEITTNSEQNIFAFSFKIGKSSFLFLYNKGFSFQTKEEEYQEVFSRINHRIENSSMNAIECLSHCIKTLKNFRYRKVEDESDKFCDSRMEDDNGEGEDIPGWSDEEEDFQDTFIEPYSQEESKIDDRDQTISSINNIFKASIKVSEANIVNIFLKLDIYQHARDLQKLVEENLDMAASSFKVQIFEPYLMIKFKVDLNYLSTSHTAYESLGFKMQELVEYLIVFDESKLLLFENDSTFYSKSLKELVSLGIVKIEFAQKRDDTEHSRYRSYLQMTQSKYFESEEYSLNDLDGLHTFDHDEISQAKQALSEMGFQSSVISKALRKTKYQIQNAVNYLLMRSHIEEETKDQERDLEIEDVDPKFMLFNNVSEGELFVNSLLHYYMYIICSLDSVLEHCCICRDKLSTKSTKIRCCNKELCEFSFEESEGISIVPEIKNDLTTFSLDLSIFSECLMSDRAGQCFEPFPSFLLKDRELRSKRGYLDNVQKARKAESNKDLKLIRNLIKCMPSPSKISELCQNDNDLLTMLESKFKDKGNGKSLYKLLQYLICTNKVSFKKLPDEKRLSGRDGIDEYIIYNHEASKEQTFQCIKRKYNSRWTYHGSSMENWYSILRNGPRNLSNSSMMLDGATEGEGVYSSPFFQVSSGYSRARYIYEATGIDSILASWKHSKVASKCIVGVLELIDKKNYDLNINNCGFIVCPDDHCIMLRYIWVYDQNNLVYNHEEVDVKKNNEKYSKEYYQTVAEIHEEELQERKKRLLEAHNKAEKRFQQDEEARKDSELIMKQSQESYNKGYLKINQPGE</sequence>
<evidence type="ECO:0000256" key="3">
    <source>
        <dbReference type="ARBA" id="ARBA00022695"/>
    </source>
</evidence>
<organism evidence="7 8">
    <name type="scientific">Euplotes crassus</name>
    <dbReference type="NCBI Taxonomy" id="5936"/>
    <lineage>
        <taxon>Eukaryota</taxon>
        <taxon>Sar</taxon>
        <taxon>Alveolata</taxon>
        <taxon>Ciliophora</taxon>
        <taxon>Intramacronucleata</taxon>
        <taxon>Spirotrichea</taxon>
        <taxon>Hypotrichia</taxon>
        <taxon>Euplotida</taxon>
        <taxon>Euplotidae</taxon>
        <taxon>Moneuplotes</taxon>
    </lineage>
</organism>
<dbReference type="SMART" id="SM00165">
    <property type="entry name" value="UBA"/>
    <property type="match status" value="1"/>
</dbReference>
<gene>
    <name evidence="7" type="ORF">ECRASSUSDP1_LOCUS26481</name>
</gene>
<evidence type="ECO:0000256" key="4">
    <source>
        <dbReference type="ARBA" id="ARBA00023027"/>
    </source>
</evidence>
<dbReference type="InterPro" id="IPR051838">
    <property type="entry name" value="ARTD_PARP"/>
</dbReference>
<keyword evidence="2" id="KW-0808">Transferase</keyword>
<dbReference type="Gene3D" id="1.10.8.10">
    <property type="entry name" value="DNA helicase RuvA subunit, C-terminal domain"/>
    <property type="match status" value="1"/>
</dbReference>
<dbReference type="EMBL" id="CAMPGE010027298">
    <property type="protein sequence ID" value="CAI2384941.1"/>
    <property type="molecule type" value="Genomic_DNA"/>
</dbReference>
<dbReference type="InterPro" id="IPR015940">
    <property type="entry name" value="UBA"/>
</dbReference>
<evidence type="ECO:0000313" key="8">
    <source>
        <dbReference type="Proteomes" id="UP001295684"/>
    </source>
</evidence>
<keyword evidence="8" id="KW-1185">Reference proteome</keyword>
<dbReference type="AlphaFoldDB" id="A0AAD1Y3V1"/>
<dbReference type="PANTHER" id="PTHR21328">
    <property type="entry name" value="POLY ADP-RIBOSE POLYMERASE FAMILY, MEMBER PARP"/>
    <property type="match status" value="1"/>
</dbReference>
<dbReference type="Gene3D" id="3.90.228.10">
    <property type="match status" value="1"/>
</dbReference>
<feature type="compositionally biased region" description="Basic and acidic residues" evidence="5">
    <location>
        <begin position="795"/>
        <end position="810"/>
    </location>
</feature>
<keyword evidence="3" id="KW-0548">Nucleotidyltransferase</keyword>
<evidence type="ECO:0000256" key="1">
    <source>
        <dbReference type="ARBA" id="ARBA00022676"/>
    </source>
</evidence>
<dbReference type="Pfam" id="PF00644">
    <property type="entry name" value="PARP"/>
    <property type="match status" value="1"/>
</dbReference>
<evidence type="ECO:0000313" key="7">
    <source>
        <dbReference type="EMBL" id="CAI2384941.1"/>
    </source>
</evidence>
<dbReference type="GO" id="GO:0016779">
    <property type="term" value="F:nucleotidyltransferase activity"/>
    <property type="evidence" value="ECO:0007669"/>
    <property type="project" value="UniProtKB-KW"/>
</dbReference>
<proteinExistence type="predicted"/>
<comment type="caution">
    <text evidence="7">The sequence shown here is derived from an EMBL/GenBank/DDBJ whole genome shotgun (WGS) entry which is preliminary data.</text>
</comment>
<dbReference type="Proteomes" id="UP001295684">
    <property type="component" value="Unassembled WGS sequence"/>
</dbReference>
<evidence type="ECO:0000259" key="6">
    <source>
        <dbReference type="PROSITE" id="PS50030"/>
    </source>
</evidence>
<dbReference type="InterPro" id="IPR012317">
    <property type="entry name" value="Poly(ADP-ribose)pol_cat_dom"/>
</dbReference>